<dbReference type="InterPro" id="IPR003103">
    <property type="entry name" value="BAG_domain"/>
</dbReference>
<dbReference type="InterPro" id="IPR039773">
    <property type="entry name" value="BAG_chaperone_regulator"/>
</dbReference>
<dbReference type="FunFam" id="3.10.20.90:FF:000298">
    <property type="entry name" value="BAG family molecular chaperone regulator 1"/>
    <property type="match status" value="1"/>
</dbReference>
<dbReference type="InterPro" id="IPR000626">
    <property type="entry name" value="Ubiquitin-like_dom"/>
</dbReference>
<feature type="domain" description="Ubiquitin-like" evidence="3">
    <location>
        <begin position="60"/>
        <end position="130"/>
    </location>
</feature>
<dbReference type="Pfam" id="PF02179">
    <property type="entry name" value="BAG"/>
    <property type="match status" value="1"/>
</dbReference>
<dbReference type="PANTHER" id="PTHR12329:SF11">
    <property type="entry name" value="BAG FAMILY MOLECULAR CHAPERONE REGULATOR 1"/>
    <property type="match status" value="1"/>
</dbReference>
<keyword evidence="1" id="KW-0143">Chaperone</keyword>
<feature type="domain" description="BAG" evidence="4">
    <location>
        <begin position="155"/>
        <end position="235"/>
    </location>
</feature>
<protein>
    <recommendedName>
        <fullName evidence="7">BAG family molecular chaperone regulator 1</fullName>
    </recommendedName>
</protein>
<dbReference type="Gene3D" id="1.20.58.120">
    <property type="entry name" value="BAG domain"/>
    <property type="match status" value="1"/>
</dbReference>
<evidence type="ECO:0000313" key="5">
    <source>
        <dbReference type="EMBL" id="KAL3513389.1"/>
    </source>
</evidence>
<evidence type="ECO:0000259" key="4">
    <source>
        <dbReference type="PROSITE" id="PS51035"/>
    </source>
</evidence>
<dbReference type="Proteomes" id="UP001630127">
    <property type="component" value="Unassembled WGS sequence"/>
</dbReference>
<dbReference type="PROSITE" id="PS50053">
    <property type="entry name" value="UBIQUITIN_2"/>
    <property type="match status" value="1"/>
</dbReference>
<dbReference type="AlphaFoldDB" id="A0ABD2Z1J4"/>
<accession>A0ABD2Z1J4</accession>
<dbReference type="PROSITE" id="PS51035">
    <property type="entry name" value="BAG"/>
    <property type="match status" value="1"/>
</dbReference>
<dbReference type="GO" id="GO:0005737">
    <property type="term" value="C:cytoplasm"/>
    <property type="evidence" value="ECO:0007669"/>
    <property type="project" value="UniProtKB-ARBA"/>
</dbReference>
<comment type="function">
    <text evidence="2">Co-chaperone that regulates diverse cellular pathways, such as programmed cell death and stress responses.</text>
</comment>
<evidence type="ECO:0008006" key="7">
    <source>
        <dbReference type="Google" id="ProtNLM"/>
    </source>
</evidence>
<dbReference type="Gene3D" id="3.10.20.90">
    <property type="entry name" value="Phosphatidylinositol 3-kinase Catalytic Subunit, Chain A, domain 1"/>
    <property type="match status" value="1"/>
</dbReference>
<sequence length="359" mass="39929">MMPVTTKTLRMGLELPPTGNTATTAAVGEAGDVDDNWEMRPGGMFVQKRTNSYQNLPPPPSIRIRVKYGSIYHELHISSQATFGELKKMLTGTTGLHHEDQKLIFKNKERDSNAFLDTAGVKNKSKIVLMEEPISQEKRYLEMRRTAKLEKAAKSISEISLEVNMLAGQVAELESVSSRREKVAEKDVANLIELLMNQLLKLDGIIEDVDVKVKMQRKIQVKRVQKYVETLDMLKIENSMPNNNANTIATDAKNHIQIPVLQQQSSSIQQRHRISNDHVFSSVEKQQATHSVGVPIRPQQPSSHSSSGPVVITTQWETFDSLPVPAVPVPVSIPLSASSTSTSTTTVASAQPRFNWDLL</sequence>
<evidence type="ECO:0000256" key="1">
    <source>
        <dbReference type="ARBA" id="ARBA00023186"/>
    </source>
</evidence>
<evidence type="ECO:0000256" key="2">
    <source>
        <dbReference type="ARBA" id="ARBA00058673"/>
    </source>
</evidence>
<comment type="caution">
    <text evidence="5">The sequence shown here is derived from an EMBL/GenBank/DDBJ whole genome shotgun (WGS) entry which is preliminary data.</text>
</comment>
<reference evidence="5 6" key="1">
    <citation type="submission" date="2024-11" db="EMBL/GenBank/DDBJ databases">
        <title>A near-complete genome assembly of Cinchona calisaya.</title>
        <authorList>
            <person name="Lian D.C."/>
            <person name="Zhao X.W."/>
            <person name="Wei L."/>
        </authorList>
    </citation>
    <scope>NUCLEOTIDE SEQUENCE [LARGE SCALE GENOMIC DNA]</scope>
    <source>
        <tissue evidence="5">Nenye</tissue>
    </source>
</reference>
<keyword evidence="6" id="KW-1185">Reference proteome</keyword>
<proteinExistence type="predicted"/>
<dbReference type="SUPFAM" id="SSF63491">
    <property type="entry name" value="BAG domain"/>
    <property type="match status" value="1"/>
</dbReference>
<gene>
    <name evidence="5" type="ORF">ACH5RR_026106</name>
</gene>
<evidence type="ECO:0000259" key="3">
    <source>
        <dbReference type="PROSITE" id="PS50053"/>
    </source>
</evidence>
<dbReference type="Pfam" id="PF00240">
    <property type="entry name" value="ubiquitin"/>
    <property type="match status" value="1"/>
</dbReference>
<name>A0ABD2Z1J4_9GENT</name>
<evidence type="ECO:0000313" key="6">
    <source>
        <dbReference type="Proteomes" id="UP001630127"/>
    </source>
</evidence>
<dbReference type="CDD" id="cd17054">
    <property type="entry name" value="Ubl_AtBAG1_like"/>
    <property type="match status" value="1"/>
</dbReference>
<dbReference type="SUPFAM" id="SSF54236">
    <property type="entry name" value="Ubiquitin-like"/>
    <property type="match status" value="1"/>
</dbReference>
<dbReference type="InterPro" id="IPR036533">
    <property type="entry name" value="BAG_dom_sf"/>
</dbReference>
<organism evidence="5 6">
    <name type="scientific">Cinchona calisaya</name>
    <dbReference type="NCBI Taxonomy" id="153742"/>
    <lineage>
        <taxon>Eukaryota</taxon>
        <taxon>Viridiplantae</taxon>
        <taxon>Streptophyta</taxon>
        <taxon>Embryophyta</taxon>
        <taxon>Tracheophyta</taxon>
        <taxon>Spermatophyta</taxon>
        <taxon>Magnoliopsida</taxon>
        <taxon>eudicotyledons</taxon>
        <taxon>Gunneridae</taxon>
        <taxon>Pentapetalae</taxon>
        <taxon>asterids</taxon>
        <taxon>lamiids</taxon>
        <taxon>Gentianales</taxon>
        <taxon>Rubiaceae</taxon>
        <taxon>Cinchonoideae</taxon>
        <taxon>Cinchoneae</taxon>
        <taxon>Cinchona</taxon>
    </lineage>
</organism>
<dbReference type="PANTHER" id="PTHR12329">
    <property type="entry name" value="BCL2-ASSOCIATED ATHANOGENE"/>
    <property type="match status" value="1"/>
</dbReference>
<dbReference type="EMBL" id="JBJUIK010000011">
    <property type="protein sequence ID" value="KAL3513389.1"/>
    <property type="molecule type" value="Genomic_DNA"/>
</dbReference>
<dbReference type="InterPro" id="IPR029071">
    <property type="entry name" value="Ubiquitin-like_domsf"/>
</dbReference>
<dbReference type="SMART" id="SM00264">
    <property type="entry name" value="BAG"/>
    <property type="match status" value="1"/>
</dbReference>